<accession>M4QCS5</accession>
<dbReference type="NCBIfam" id="NF005164">
    <property type="entry name" value="PRK06638.1-4"/>
    <property type="match status" value="1"/>
</dbReference>
<keyword evidence="1" id="KW-0812">Transmembrane</keyword>
<feature type="transmembrane region" description="Helical" evidence="1">
    <location>
        <begin position="6"/>
        <end position="24"/>
    </location>
</feature>
<dbReference type="InterPro" id="IPR042106">
    <property type="entry name" value="Nuo/plastoQ_OxRdtase_6_NuoJ"/>
</dbReference>
<evidence type="ECO:0000313" key="2">
    <source>
        <dbReference type="EMBL" id="AGH24000.1"/>
    </source>
</evidence>
<dbReference type="EMBL" id="KC353352">
    <property type="protein sequence ID" value="AGH24000.1"/>
    <property type="molecule type" value="Genomic_DNA"/>
</dbReference>
<dbReference type="Pfam" id="PF00499">
    <property type="entry name" value="Oxidored_q3"/>
    <property type="match status" value="1"/>
</dbReference>
<dbReference type="Gene3D" id="1.20.120.1200">
    <property type="entry name" value="NADH-ubiquinone/plastoquinone oxidoreductase chain 6, subunit NuoJ"/>
    <property type="match status" value="1"/>
</dbReference>
<feature type="transmembrane region" description="Helical" evidence="1">
    <location>
        <begin position="91"/>
        <end position="110"/>
    </location>
</feature>
<keyword evidence="1" id="KW-1278">Translocase</keyword>
<dbReference type="GO" id="GO:0031966">
    <property type="term" value="C:mitochondrial membrane"/>
    <property type="evidence" value="ECO:0007669"/>
    <property type="project" value="UniProtKB-SubCell"/>
</dbReference>
<feature type="transmembrane region" description="Helical" evidence="1">
    <location>
        <begin position="151"/>
        <end position="175"/>
    </location>
</feature>
<dbReference type="AlphaFoldDB" id="M4QCS5"/>
<comment type="subcellular location">
    <subcellularLocation>
        <location evidence="1">Mitochondrion membrane</location>
        <topology evidence="1">Multi-pass membrane protein</topology>
    </subcellularLocation>
</comment>
<comment type="similarity">
    <text evidence="1">Belongs to the complex I subunit 6 family.</text>
</comment>
<dbReference type="InterPro" id="IPR001457">
    <property type="entry name" value="NADH_UbQ/plastoQ_OxRdtase_su6"/>
</dbReference>
<keyword evidence="1" id="KW-1133">Transmembrane helix</keyword>
<keyword evidence="1" id="KW-0472">Membrane</keyword>
<organism evidence="2">
    <name type="scientific">Andalucia godoyi</name>
    <name type="common">Flagellate</name>
    <dbReference type="NCBI Taxonomy" id="505711"/>
    <lineage>
        <taxon>Eukaryota</taxon>
        <taxon>Discoba</taxon>
        <taxon>Jakobida</taxon>
        <taxon>Andalucina</taxon>
        <taxon>Andaluciidae</taxon>
        <taxon>Andalucia</taxon>
    </lineage>
</organism>
<gene>
    <name evidence="2" type="primary">nad6</name>
</gene>
<comment type="catalytic activity">
    <reaction evidence="1">
        <text>a ubiquinone + NADH + 5 H(+)(in) = a ubiquinol + NAD(+) + 4 H(+)(out)</text>
        <dbReference type="Rhea" id="RHEA:29091"/>
        <dbReference type="Rhea" id="RHEA-COMP:9565"/>
        <dbReference type="Rhea" id="RHEA-COMP:9566"/>
        <dbReference type="ChEBI" id="CHEBI:15378"/>
        <dbReference type="ChEBI" id="CHEBI:16389"/>
        <dbReference type="ChEBI" id="CHEBI:17976"/>
        <dbReference type="ChEBI" id="CHEBI:57540"/>
        <dbReference type="ChEBI" id="CHEBI:57945"/>
        <dbReference type="EC" id="7.1.1.2"/>
    </reaction>
</comment>
<sequence>MNFEMILFTFFSCLSIFSAIMVIGSRNPVHSVLFLILVFCNATGLFLLFNVEFIAMIFLMVYVGAVAVLFLFVVMMLNINVVELSENVLRYLPLGGIVAVIFFLQVLMIVDSDLVSLTNVDLSQLQSINWVNQMNEMSNLHSLGRIMYTHYFYFFLVAGLILLVAMIGAIVLTMYKRGNVKRQDLVDQLTRDFERVYYLKK</sequence>
<evidence type="ECO:0000256" key="1">
    <source>
        <dbReference type="RuleBase" id="RU004430"/>
    </source>
</evidence>
<keyword evidence="1" id="KW-0249">Electron transport</keyword>
<keyword evidence="1" id="KW-0813">Transport</keyword>
<name>M4QCS5_ANDGO</name>
<dbReference type="GO" id="GO:0016491">
    <property type="term" value="F:oxidoreductase activity"/>
    <property type="evidence" value="ECO:0007669"/>
    <property type="project" value="UniProtKB-KW"/>
</dbReference>
<reference evidence="2" key="1">
    <citation type="journal article" date="2013" name="Genome Biol. Evol.">
        <title>Strikingly bacteria-like and gene-rich mitochondrial genomes throughout jakobid protists.</title>
        <authorList>
            <person name="Burger G."/>
            <person name="Gray M.W."/>
            <person name="Forget L."/>
            <person name="Lang B.F."/>
        </authorList>
    </citation>
    <scope>NUCLEOTIDE SEQUENCE</scope>
    <source>
        <strain evidence="2">ATCC PRA-185</strain>
    </source>
</reference>
<comment type="function">
    <text evidence="1">Core subunit of the mitochondrial membrane respiratory chain NADH dehydrogenase (Complex I) which catalyzes electron transfer from NADH through the respiratory chain, using ubiquinone as an electron acceptor. Essential for the catalytic activity and assembly of complex I.</text>
</comment>
<keyword evidence="1" id="KW-0830">Ubiquinone</keyword>
<dbReference type="GO" id="GO:0008137">
    <property type="term" value="F:NADH dehydrogenase (ubiquinone) activity"/>
    <property type="evidence" value="ECO:0007669"/>
    <property type="project" value="UniProtKB-UniRule"/>
</dbReference>
<dbReference type="PANTHER" id="PTHR33269:SF17">
    <property type="entry name" value="NADH-UBIQUINONE OXIDOREDUCTASE CHAIN 6"/>
    <property type="match status" value="1"/>
</dbReference>
<feature type="transmembrane region" description="Helical" evidence="1">
    <location>
        <begin position="31"/>
        <end position="49"/>
    </location>
</feature>
<keyword evidence="2" id="KW-0560">Oxidoreductase</keyword>
<protein>
    <recommendedName>
        <fullName evidence="1">NADH-ubiquinone oxidoreductase chain 6</fullName>
        <ecNumber evidence="1">7.1.1.2</ecNumber>
    </recommendedName>
</protein>
<keyword evidence="1 2" id="KW-0496">Mitochondrion</keyword>
<feature type="transmembrane region" description="Helical" evidence="1">
    <location>
        <begin position="55"/>
        <end position="79"/>
    </location>
</feature>
<keyword evidence="1" id="KW-0520">NAD</keyword>
<keyword evidence="1" id="KW-0679">Respiratory chain</keyword>
<geneLocation type="mitochondrion" evidence="2"/>
<proteinExistence type="inferred from homology"/>
<dbReference type="EC" id="7.1.1.2" evidence="1"/>
<dbReference type="PANTHER" id="PTHR33269">
    <property type="entry name" value="NADH-UBIQUINONE OXIDOREDUCTASE CHAIN 6"/>
    <property type="match status" value="1"/>
</dbReference>